<keyword evidence="3 9" id="KW-0812">Transmembrane</keyword>
<feature type="binding site" description="axial binding residue" evidence="8">
    <location>
        <position position="72"/>
    </location>
    <ligand>
        <name>heme</name>
        <dbReference type="ChEBI" id="CHEBI:30413"/>
    </ligand>
    <ligandPart>
        <name>Fe</name>
        <dbReference type="ChEBI" id="CHEBI:18248"/>
    </ligandPart>
</feature>
<accession>A0A3D9I5T0</accession>
<comment type="caution">
    <text evidence="10">The sequence shown here is derived from an EMBL/GenBank/DDBJ whole genome shotgun (WGS) entry which is preliminary data.</text>
</comment>
<keyword evidence="4 8" id="KW-0479">Metal-binding</keyword>
<dbReference type="GO" id="GO:0016020">
    <property type="term" value="C:membrane"/>
    <property type="evidence" value="ECO:0007669"/>
    <property type="project" value="UniProtKB-SubCell"/>
</dbReference>
<evidence type="ECO:0000313" key="11">
    <source>
        <dbReference type="Proteomes" id="UP000256869"/>
    </source>
</evidence>
<dbReference type="InterPro" id="IPR011138">
    <property type="entry name" value="Cytochrome_b-558"/>
</dbReference>
<evidence type="ECO:0000256" key="1">
    <source>
        <dbReference type="ARBA" id="ARBA00004370"/>
    </source>
</evidence>
<evidence type="ECO:0000256" key="7">
    <source>
        <dbReference type="ARBA" id="ARBA00023136"/>
    </source>
</evidence>
<dbReference type="InterPro" id="IPR000701">
    <property type="entry name" value="SuccDH_FuR_B_TM-su"/>
</dbReference>
<dbReference type="InterPro" id="IPR034804">
    <property type="entry name" value="SQR/QFR_C/D"/>
</dbReference>
<sequence length="225" mass="24897">MASKGNSYLPRKLHSLLGVIPLGLFIIEHAVANYTAFEGGQEGFSKSINFLNSIPLVFWVELFVIWLPILFHGVYGLYIAYQSNVNTGRFSYGRNWAFTAQRITGVITFIFVAWHFYETRVQIMLGNVTHEELGQHMNNILSDPLTVTAYVIGVIAATFHFSNGLWAFLVSWGITIGPRAQKVSSNICMVIFVIVSALFLLSIFAFRGDEFASAAASALTSLSVG</sequence>
<feature type="transmembrane region" description="Helical" evidence="9">
    <location>
        <begin position="147"/>
        <end position="174"/>
    </location>
</feature>
<feature type="binding site" description="axial binding residue" evidence="8">
    <location>
        <position position="29"/>
    </location>
    <ligand>
        <name>heme</name>
        <dbReference type="ChEBI" id="CHEBI:30413"/>
    </ligand>
    <ligandPart>
        <name>Fe</name>
        <dbReference type="ChEBI" id="CHEBI:18248"/>
    </ligandPart>
</feature>
<feature type="transmembrane region" description="Helical" evidence="9">
    <location>
        <begin position="56"/>
        <end position="78"/>
    </location>
</feature>
<reference evidence="10 11" key="1">
    <citation type="submission" date="2018-07" db="EMBL/GenBank/DDBJ databases">
        <title>Genomic Encyclopedia of Type Strains, Phase III (KMG-III): the genomes of soil and plant-associated and newly described type strains.</title>
        <authorList>
            <person name="Whitman W."/>
        </authorList>
    </citation>
    <scope>NUCLEOTIDE SEQUENCE [LARGE SCALE GENOMIC DNA]</scope>
    <source>
        <strain evidence="10 11">CECT 8236</strain>
    </source>
</reference>
<protein>
    <submittedName>
        <fullName evidence="10">Succinate dehydrogenase subunit C</fullName>
    </submittedName>
</protein>
<evidence type="ECO:0000256" key="4">
    <source>
        <dbReference type="ARBA" id="ARBA00022723"/>
    </source>
</evidence>
<gene>
    <name evidence="10" type="ORF">DFP95_11139</name>
</gene>
<evidence type="ECO:0000256" key="9">
    <source>
        <dbReference type="SAM" id="Phobius"/>
    </source>
</evidence>
<feature type="binding site" description="axial binding residue" evidence="8">
    <location>
        <position position="115"/>
    </location>
    <ligand>
        <name>heme</name>
        <dbReference type="ChEBI" id="CHEBI:30413"/>
    </ligand>
    <ligandPart>
        <name>Fe</name>
        <dbReference type="ChEBI" id="CHEBI:18248"/>
    </ligandPart>
</feature>
<dbReference type="RefSeq" id="WP_115994032.1">
    <property type="nucleotide sequence ID" value="NZ_QRDY01000011.1"/>
</dbReference>
<dbReference type="SUPFAM" id="SSF81343">
    <property type="entry name" value="Fumarate reductase respiratory complex transmembrane subunits"/>
    <property type="match status" value="1"/>
</dbReference>
<dbReference type="InterPro" id="IPR016002">
    <property type="entry name" value="Succ_DH_cyt_b558_Firmicute"/>
</dbReference>
<evidence type="ECO:0000256" key="8">
    <source>
        <dbReference type="PIRSR" id="PIRSR000170-1"/>
    </source>
</evidence>
<organism evidence="10 11">
    <name type="scientific">Cohnella lupini</name>
    <dbReference type="NCBI Taxonomy" id="1294267"/>
    <lineage>
        <taxon>Bacteria</taxon>
        <taxon>Bacillati</taxon>
        <taxon>Bacillota</taxon>
        <taxon>Bacilli</taxon>
        <taxon>Bacillales</taxon>
        <taxon>Paenibacillaceae</taxon>
        <taxon>Cohnella</taxon>
    </lineage>
</organism>
<evidence type="ECO:0000256" key="5">
    <source>
        <dbReference type="ARBA" id="ARBA00022989"/>
    </source>
</evidence>
<dbReference type="Gene3D" id="1.20.1300.10">
    <property type="entry name" value="Fumarate reductase/succinate dehydrogenase, transmembrane subunit"/>
    <property type="match status" value="1"/>
</dbReference>
<dbReference type="EMBL" id="QRDY01000011">
    <property type="protein sequence ID" value="RED57128.1"/>
    <property type="molecule type" value="Genomic_DNA"/>
</dbReference>
<keyword evidence="5 9" id="KW-1133">Transmembrane helix</keyword>
<dbReference type="CDD" id="cd03497">
    <property type="entry name" value="SQR_TypeB_1_TM"/>
    <property type="match status" value="1"/>
</dbReference>
<feature type="transmembrane region" description="Helical" evidence="9">
    <location>
        <begin position="99"/>
        <end position="117"/>
    </location>
</feature>
<comment type="subcellular location">
    <subcellularLocation>
        <location evidence="1">Membrane</location>
    </subcellularLocation>
</comment>
<evidence type="ECO:0000256" key="3">
    <source>
        <dbReference type="ARBA" id="ARBA00022692"/>
    </source>
</evidence>
<dbReference type="Pfam" id="PF01127">
    <property type="entry name" value="Sdh_cyt"/>
    <property type="match status" value="1"/>
</dbReference>
<dbReference type="PIRSF" id="PIRSF000170">
    <property type="entry name" value="Succ_dh_cyt_b558"/>
    <property type="match status" value="1"/>
</dbReference>
<keyword evidence="6 8" id="KW-0408">Iron</keyword>
<feature type="binding site" description="axial binding residue" evidence="8">
    <location>
        <position position="160"/>
    </location>
    <ligand>
        <name>heme</name>
        <dbReference type="ChEBI" id="CHEBI:30413"/>
    </ligand>
    <ligandPart>
        <name>Fe</name>
        <dbReference type="ChEBI" id="CHEBI:18248"/>
    </ligandPart>
</feature>
<feature type="transmembrane region" description="Helical" evidence="9">
    <location>
        <begin position="186"/>
        <end position="206"/>
    </location>
</feature>
<keyword evidence="7 9" id="KW-0472">Membrane</keyword>
<evidence type="ECO:0000256" key="6">
    <source>
        <dbReference type="ARBA" id="ARBA00023004"/>
    </source>
</evidence>
<dbReference type="OrthoDB" id="9789209at2"/>
<proteinExistence type="predicted"/>
<keyword evidence="11" id="KW-1185">Reference proteome</keyword>
<name>A0A3D9I5T0_9BACL</name>
<dbReference type="AlphaFoldDB" id="A0A3D9I5T0"/>
<dbReference type="Proteomes" id="UP000256869">
    <property type="component" value="Unassembled WGS sequence"/>
</dbReference>
<keyword evidence="2 8" id="KW-0349">Heme</keyword>
<evidence type="ECO:0000256" key="2">
    <source>
        <dbReference type="ARBA" id="ARBA00022617"/>
    </source>
</evidence>
<evidence type="ECO:0000313" key="10">
    <source>
        <dbReference type="EMBL" id="RED57128.1"/>
    </source>
</evidence>
<dbReference type="NCBIfam" id="TIGR02046">
    <property type="entry name" value="sdhC_b558_fam"/>
    <property type="match status" value="1"/>
</dbReference>
<dbReference type="GO" id="GO:0046872">
    <property type="term" value="F:metal ion binding"/>
    <property type="evidence" value="ECO:0007669"/>
    <property type="project" value="UniProtKB-KW"/>
</dbReference>